<gene>
    <name evidence="2" type="ORF">SNAT2548_LOCUS31852</name>
</gene>
<feature type="compositionally biased region" description="Basic and acidic residues" evidence="1">
    <location>
        <begin position="8"/>
        <end position="41"/>
    </location>
</feature>
<reference evidence="2" key="1">
    <citation type="submission" date="2021-02" db="EMBL/GenBank/DDBJ databases">
        <authorList>
            <person name="Dougan E. K."/>
            <person name="Rhodes N."/>
            <person name="Thang M."/>
            <person name="Chan C."/>
        </authorList>
    </citation>
    <scope>NUCLEOTIDE SEQUENCE</scope>
</reference>
<feature type="compositionally biased region" description="Low complexity" evidence="1">
    <location>
        <begin position="43"/>
        <end position="52"/>
    </location>
</feature>
<dbReference type="AlphaFoldDB" id="A0A812U6A4"/>
<evidence type="ECO:0000313" key="2">
    <source>
        <dbReference type="EMBL" id="CAE7563404.1"/>
    </source>
</evidence>
<feature type="region of interest" description="Disordered" evidence="1">
    <location>
        <begin position="1"/>
        <end position="61"/>
    </location>
</feature>
<comment type="caution">
    <text evidence="2">The sequence shown here is derived from an EMBL/GenBank/DDBJ whole genome shotgun (WGS) entry which is preliminary data.</text>
</comment>
<keyword evidence="3" id="KW-1185">Reference proteome</keyword>
<evidence type="ECO:0000313" key="3">
    <source>
        <dbReference type="Proteomes" id="UP000604046"/>
    </source>
</evidence>
<name>A0A812U6A4_9DINO</name>
<proteinExistence type="predicted"/>
<dbReference type="Proteomes" id="UP000604046">
    <property type="component" value="Unassembled WGS sequence"/>
</dbReference>
<organism evidence="2 3">
    <name type="scientific">Symbiodinium natans</name>
    <dbReference type="NCBI Taxonomy" id="878477"/>
    <lineage>
        <taxon>Eukaryota</taxon>
        <taxon>Sar</taxon>
        <taxon>Alveolata</taxon>
        <taxon>Dinophyceae</taxon>
        <taxon>Suessiales</taxon>
        <taxon>Symbiodiniaceae</taxon>
        <taxon>Symbiodinium</taxon>
    </lineage>
</organism>
<sequence>MDGYNQKPNEKLNELPTKDDEKLPTKDDEKTNEPKPGDEKLPSASSSAVDSAMMPTKTTSSSEKKEAWKVWKFDIQKLLASLSTETKATLDGYDNPKDQIKEIETEIERLTSHVLYLEKKEGITKDIVKKSILGENVTFYIHYKKKENDPDVVKSLTFNPVLNNSAKLKSEACRLFNFFDAKDQKNLHLFFKGVQLPSQGPAKLNGDAFAKVDIMLKDGDHLRLA</sequence>
<accession>A0A812U6A4</accession>
<evidence type="ECO:0000256" key="1">
    <source>
        <dbReference type="SAM" id="MobiDB-lite"/>
    </source>
</evidence>
<dbReference type="EMBL" id="CAJNDS010002679">
    <property type="protein sequence ID" value="CAE7563404.1"/>
    <property type="molecule type" value="Genomic_DNA"/>
</dbReference>
<protein>
    <submittedName>
        <fullName evidence="2">Uncharacterized protein</fullName>
    </submittedName>
</protein>